<feature type="transmembrane region" description="Helical" evidence="1">
    <location>
        <begin position="7"/>
        <end position="27"/>
    </location>
</feature>
<name>A0A9X1SDZ9_9MICC</name>
<dbReference type="AlphaFoldDB" id="A0A9X1SDZ9"/>
<dbReference type="Proteomes" id="UP001139158">
    <property type="component" value="Unassembled WGS sequence"/>
</dbReference>
<feature type="transmembrane region" description="Helical" evidence="1">
    <location>
        <begin position="67"/>
        <end position="85"/>
    </location>
</feature>
<keyword evidence="1" id="KW-1133">Transmembrane helix</keyword>
<evidence type="ECO:0000256" key="1">
    <source>
        <dbReference type="SAM" id="Phobius"/>
    </source>
</evidence>
<keyword evidence="1" id="KW-0812">Transmembrane</keyword>
<proteinExistence type="predicted"/>
<gene>
    <name evidence="2" type="ORF">LJ757_16065</name>
</gene>
<organism evidence="2 3">
    <name type="scientific">Arthrobacter caoxuetaonis</name>
    <dbReference type="NCBI Taxonomy" id="2886935"/>
    <lineage>
        <taxon>Bacteria</taxon>
        <taxon>Bacillati</taxon>
        <taxon>Actinomycetota</taxon>
        <taxon>Actinomycetes</taxon>
        <taxon>Micrococcales</taxon>
        <taxon>Micrococcaceae</taxon>
        <taxon>Arthrobacter</taxon>
    </lineage>
</organism>
<feature type="transmembrane region" description="Helical" evidence="1">
    <location>
        <begin position="128"/>
        <end position="151"/>
    </location>
</feature>
<sequence length="154" mass="16015">MDVITILIGILVYLVFLTATCVGAMALDVLVDPIILIGIWGTLTAGQVIFGLRALTTKKKASRGTPLAVGSLVASGFIAFAGASVAMQSPWPVICAATVLLTAGAAMMRQRHERRSLELGRTLRNPALSSTFMSAAVMIFVAAGFGVLIAVRPG</sequence>
<keyword evidence="1" id="KW-0472">Membrane</keyword>
<protein>
    <submittedName>
        <fullName evidence="2">Uncharacterized protein</fullName>
    </submittedName>
</protein>
<feature type="transmembrane region" description="Helical" evidence="1">
    <location>
        <begin position="33"/>
        <end position="55"/>
    </location>
</feature>
<reference evidence="2" key="1">
    <citation type="submission" date="2021-10" db="EMBL/GenBank/DDBJ databases">
        <title>Novel species in genus Arthrobacter.</title>
        <authorList>
            <person name="Liu Y."/>
        </authorList>
    </citation>
    <scope>NUCLEOTIDE SEQUENCE</scope>
    <source>
        <strain evidence="2">Zg-Y453</strain>
    </source>
</reference>
<accession>A0A9X1SDZ9</accession>
<comment type="caution">
    <text evidence="2">The sequence shown here is derived from an EMBL/GenBank/DDBJ whole genome shotgun (WGS) entry which is preliminary data.</text>
</comment>
<dbReference type="EMBL" id="JAJFZV010000018">
    <property type="protein sequence ID" value="MCC3299307.1"/>
    <property type="molecule type" value="Genomic_DNA"/>
</dbReference>
<evidence type="ECO:0000313" key="3">
    <source>
        <dbReference type="Proteomes" id="UP001139158"/>
    </source>
</evidence>
<evidence type="ECO:0000313" key="2">
    <source>
        <dbReference type="EMBL" id="MCC3299307.1"/>
    </source>
</evidence>
<dbReference type="RefSeq" id="WP_227897294.1">
    <property type="nucleotide sequence ID" value="NZ_CP099467.1"/>
</dbReference>
<feature type="transmembrane region" description="Helical" evidence="1">
    <location>
        <begin position="91"/>
        <end position="108"/>
    </location>
</feature>
<keyword evidence="3" id="KW-1185">Reference proteome</keyword>